<dbReference type="Pfam" id="PF00001">
    <property type="entry name" value="7tm_1"/>
    <property type="match status" value="1"/>
</dbReference>
<keyword evidence="13" id="KW-1185">Reference proteome</keyword>
<evidence type="ECO:0000256" key="3">
    <source>
        <dbReference type="ARBA" id="ARBA00022692"/>
    </source>
</evidence>
<feature type="domain" description="G-protein coupled receptors family 1 profile" evidence="11">
    <location>
        <begin position="106"/>
        <end position="355"/>
    </location>
</feature>
<dbReference type="SUPFAM" id="SSF81321">
    <property type="entry name" value="Family A G protein-coupled receptor-like"/>
    <property type="match status" value="1"/>
</dbReference>
<dbReference type="GO" id="GO:0007204">
    <property type="term" value="P:positive regulation of cytosolic calcium ion concentration"/>
    <property type="evidence" value="ECO:0007669"/>
    <property type="project" value="TreeGrafter"/>
</dbReference>
<dbReference type="STRING" id="7994.ENSAMXP00000048941"/>
<evidence type="ECO:0000256" key="5">
    <source>
        <dbReference type="ARBA" id="ARBA00023040"/>
    </source>
</evidence>
<dbReference type="Gene3D" id="1.20.1070.10">
    <property type="entry name" value="Rhodopsin 7-helix transmembrane proteins"/>
    <property type="match status" value="1"/>
</dbReference>
<feature type="transmembrane region" description="Helical" evidence="10">
    <location>
        <begin position="289"/>
        <end position="308"/>
    </location>
</feature>
<keyword evidence="6 10" id="KW-0472">Membrane</keyword>
<keyword evidence="3 9" id="KW-0812">Transmembrane</keyword>
<reference evidence="13" key="1">
    <citation type="submission" date="2013-03" db="EMBL/GenBank/DDBJ databases">
        <authorList>
            <person name="Jeffery W."/>
            <person name="Warren W."/>
            <person name="Wilson R.K."/>
        </authorList>
    </citation>
    <scope>NUCLEOTIDE SEQUENCE</scope>
    <source>
        <strain evidence="13">female</strain>
    </source>
</reference>
<reference evidence="13" key="2">
    <citation type="journal article" date="2014" name="Nat. Commun.">
        <title>The cavefish genome reveals candidate genes for eye loss.</title>
        <authorList>
            <person name="McGaugh S.E."/>
            <person name="Gross J.B."/>
            <person name="Aken B."/>
            <person name="Blin M."/>
            <person name="Borowsky R."/>
            <person name="Chalopin D."/>
            <person name="Hinaux H."/>
            <person name="Jeffery W.R."/>
            <person name="Keene A."/>
            <person name="Ma L."/>
            <person name="Minx P."/>
            <person name="Murphy D."/>
            <person name="O'Quin K.E."/>
            <person name="Retaux S."/>
            <person name="Rohner N."/>
            <person name="Searle S.M."/>
            <person name="Stahl B.A."/>
            <person name="Tabin C."/>
            <person name="Volff J.N."/>
            <person name="Yoshizawa M."/>
            <person name="Warren W.C."/>
        </authorList>
    </citation>
    <scope>NUCLEOTIDE SEQUENCE [LARGE SCALE GENOMIC DNA]</scope>
    <source>
        <strain evidence="13">female</strain>
    </source>
</reference>
<feature type="transmembrane region" description="Helical" evidence="10">
    <location>
        <begin position="94"/>
        <end position="115"/>
    </location>
</feature>
<dbReference type="InParanoid" id="A0A3B1K4L6"/>
<dbReference type="GO" id="GO:0019722">
    <property type="term" value="P:calcium-mediated signaling"/>
    <property type="evidence" value="ECO:0007669"/>
    <property type="project" value="TreeGrafter"/>
</dbReference>
<accession>A0A3B1K4L6</accession>
<dbReference type="InterPro" id="IPR000355">
    <property type="entry name" value="Chemokine_rcpt"/>
</dbReference>
<reference evidence="12" key="3">
    <citation type="submission" date="2025-08" db="UniProtKB">
        <authorList>
            <consortium name="Ensembl"/>
        </authorList>
    </citation>
    <scope>IDENTIFICATION</scope>
</reference>
<dbReference type="InterPro" id="IPR017452">
    <property type="entry name" value="GPCR_Rhodpsn_7TM"/>
</dbReference>
<comment type="similarity">
    <text evidence="9">Belongs to the G-protein coupled receptor 1 family.</text>
</comment>
<dbReference type="GO" id="GO:0006955">
    <property type="term" value="P:immune response"/>
    <property type="evidence" value="ECO:0007669"/>
    <property type="project" value="TreeGrafter"/>
</dbReference>
<name>A0A3B1K4L6_ASTMX</name>
<evidence type="ECO:0000256" key="10">
    <source>
        <dbReference type="SAM" id="Phobius"/>
    </source>
</evidence>
<dbReference type="PRINTS" id="PR00237">
    <property type="entry name" value="GPCRRHODOPSN"/>
</dbReference>
<keyword evidence="4 10" id="KW-1133">Transmembrane helix</keyword>
<evidence type="ECO:0000256" key="9">
    <source>
        <dbReference type="RuleBase" id="RU000688"/>
    </source>
</evidence>
<dbReference type="PROSITE" id="PS50262">
    <property type="entry name" value="G_PROTEIN_RECEP_F1_2"/>
    <property type="match status" value="1"/>
</dbReference>
<sequence>MWLQRLIHERTAELSSEAPARLLKLCLTMASNSTDIPLHMTLSSFSTTESSFQKGNDSASNITEIYDYSTYYDGNYDGTEPCDYGSHGSRFLPLLYSLFFLVGFFGNTLVVWVIMMGAQLKSMTDVCLLNLAVADLLLVMSLPFLAYYAANHWIFGEVWCTVVLGMYYVGFYGSIFFIVLMSIDRYLAVVLAVYALRIRTKAYGIVASLIIWTMAFSASFPELIYIKVENINNESLCTAYPNISDDHFLRTFGLFKINVVGLLIPLMIVGFCYTMVLRRLLKIRSPKRFAIRLVVLVMVVFFCCWTPYNIAAFIKGLELKHVINQHCETSKSIQLALQITEAIAYSHSCLNPFLYVFVGEKFKRHLIKLLRLTPCIKLKFMTSYLSQAVGSVYSQTTSVDERSTAM</sequence>
<dbReference type="PANTHER" id="PTHR10489">
    <property type="entry name" value="CELL ADHESION MOLECULE"/>
    <property type="match status" value="1"/>
</dbReference>
<dbReference type="InterPro" id="IPR000276">
    <property type="entry name" value="GPCR_Rhodpsn"/>
</dbReference>
<proteinExistence type="inferred from homology"/>
<dbReference type="InterPro" id="IPR050119">
    <property type="entry name" value="CCR1-9-like"/>
</dbReference>
<dbReference type="PROSITE" id="PS00237">
    <property type="entry name" value="G_PROTEIN_RECEP_F1_1"/>
    <property type="match status" value="1"/>
</dbReference>
<keyword evidence="2" id="KW-1003">Cell membrane</keyword>
<dbReference type="FunFam" id="1.20.1070.10:FF:000026">
    <property type="entry name" value="C-C chemokine receptor type 5"/>
    <property type="match status" value="1"/>
</dbReference>
<dbReference type="GO" id="GO:0016493">
    <property type="term" value="F:C-C chemokine receptor activity"/>
    <property type="evidence" value="ECO:0007669"/>
    <property type="project" value="TreeGrafter"/>
</dbReference>
<keyword evidence="8 9" id="KW-0807">Transducer</keyword>
<comment type="subcellular location">
    <subcellularLocation>
        <location evidence="1">Cell membrane</location>
        <topology evidence="1">Multi-pass membrane protein</topology>
    </subcellularLocation>
</comment>
<evidence type="ECO:0000313" key="13">
    <source>
        <dbReference type="Proteomes" id="UP000018467"/>
    </source>
</evidence>
<evidence type="ECO:0000256" key="1">
    <source>
        <dbReference type="ARBA" id="ARBA00004651"/>
    </source>
</evidence>
<evidence type="ECO:0000256" key="6">
    <source>
        <dbReference type="ARBA" id="ARBA00023136"/>
    </source>
</evidence>
<dbReference type="PRINTS" id="PR00657">
    <property type="entry name" value="CCCHEMOKINER"/>
</dbReference>
<evidence type="ECO:0000259" key="11">
    <source>
        <dbReference type="PROSITE" id="PS50262"/>
    </source>
</evidence>
<dbReference type="Bgee" id="ENSAMXG00000043119">
    <property type="expression patterns" value="Expressed in pharyngeal gill and 10 other cell types or tissues"/>
</dbReference>
<evidence type="ECO:0000256" key="4">
    <source>
        <dbReference type="ARBA" id="ARBA00022989"/>
    </source>
</evidence>
<dbReference type="PANTHER" id="PTHR10489:SF627">
    <property type="entry name" value="C-C CHEMOKINE RECEPTOR TYPE 8"/>
    <property type="match status" value="1"/>
</dbReference>
<keyword evidence="7 9" id="KW-0675">Receptor</keyword>
<dbReference type="Ensembl" id="ENSAMXT00000046946.1">
    <property type="protein sequence ID" value="ENSAMXP00000048941.1"/>
    <property type="gene ID" value="ENSAMXG00000043119.1"/>
</dbReference>
<dbReference type="GeneTree" id="ENSGT01020000230359"/>
<keyword evidence="5 9" id="KW-0297">G-protein coupled receptor</keyword>
<feature type="transmembrane region" description="Helical" evidence="10">
    <location>
        <begin position="257"/>
        <end position="277"/>
    </location>
</feature>
<feature type="transmembrane region" description="Helical" evidence="10">
    <location>
        <begin position="127"/>
        <end position="150"/>
    </location>
</feature>
<organism evidence="12 13">
    <name type="scientific">Astyanax mexicanus</name>
    <name type="common">Blind cave fish</name>
    <name type="synonym">Astyanax fasciatus mexicanus</name>
    <dbReference type="NCBI Taxonomy" id="7994"/>
    <lineage>
        <taxon>Eukaryota</taxon>
        <taxon>Metazoa</taxon>
        <taxon>Chordata</taxon>
        <taxon>Craniata</taxon>
        <taxon>Vertebrata</taxon>
        <taxon>Euteleostomi</taxon>
        <taxon>Actinopterygii</taxon>
        <taxon>Neopterygii</taxon>
        <taxon>Teleostei</taxon>
        <taxon>Ostariophysi</taxon>
        <taxon>Characiformes</taxon>
        <taxon>Characoidei</taxon>
        <taxon>Acestrorhamphidae</taxon>
        <taxon>Acestrorhamphinae</taxon>
        <taxon>Astyanax</taxon>
    </lineage>
</organism>
<dbReference type="GO" id="GO:0060326">
    <property type="term" value="P:cell chemotaxis"/>
    <property type="evidence" value="ECO:0007669"/>
    <property type="project" value="TreeGrafter"/>
</dbReference>
<protein>
    <submittedName>
        <fullName evidence="12">C-C chemokine receptor type 4-like</fullName>
    </submittedName>
</protein>
<evidence type="ECO:0000313" key="12">
    <source>
        <dbReference type="Ensembl" id="ENSAMXP00000048941.1"/>
    </source>
</evidence>
<dbReference type="GO" id="GO:0019957">
    <property type="term" value="F:C-C chemokine binding"/>
    <property type="evidence" value="ECO:0007669"/>
    <property type="project" value="TreeGrafter"/>
</dbReference>
<evidence type="ECO:0000256" key="7">
    <source>
        <dbReference type="ARBA" id="ARBA00023170"/>
    </source>
</evidence>
<dbReference type="AlphaFoldDB" id="A0A3B1K4L6"/>
<dbReference type="CDD" id="cd14984">
    <property type="entry name" value="7tmA_Chemokine_R"/>
    <property type="match status" value="1"/>
</dbReference>
<dbReference type="FunCoup" id="A0A3B1K4L6">
    <property type="interactions" value="1"/>
</dbReference>
<dbReference type="Proteomes" id="UP000018467">
    <property type="component" value="Unassembled WGS sequence"/>
</dbReference>
<reference evidence="12" key="4">
    <citation type="submission" date="2025-09" db="UniProtKB">
        <authorList>
            <consortium name="Ensembl"/>
        </authorList>
    </citation>
    <scope>IDENTIFICATION</scope>
</reference>
<evidence type="ECO:0000256" key="2">
    <source>
        <dbReference type="ARBA" id="ARBA00022475"/>
    </source>
</evidence>
<dbReference type="GO" id="GO:0009897">
    <property type="term" value="C:external side of plasma membrane"/>
    <property type="evidence" value="ECO:0007669"/>
    <property type="project" value="TreeGrafter"/>
</dbReference>
<evidence type="ECO:0000256" key="8">
    <source>
        <dbReference type="ARBA" id="ARBA00023224"/>
    </source>
</evidence>
<feature type="transmembrane region" description="Helical" evidence="10">
    <location>
        <begin position="203"/>
        <end position="226"/>
    </location>
</feature>